<dbReference type="AlphaFoldDB" id="A0A2A5T7Y1"/>
<keyword evidence="2" id="KW-1185">Reference proteome</keyword>
<protein>
    <recommendedName>
        <fullName evidence="3">Mobile element protein</fullName>
    </recommendedName>
</protein>
<proteinExistence type="predicted"/>
<comment type="caution">
    <text evidence="1">The sequence shown here is derived from an EMBL/GenBank/DDBJ whole genome shotgun (WGS) entry which is preliminary data.</text>
</comment>
<evidence type="ECO:0000313" key="2">
    <source>
        <dbReference type="Proteomes" id="UP000219020"/>
    </source>
</evidence>
<gene>
    <name evidence="1" type="ORF">BTN49_0005</name>
</gene>
<accession>A0A2A5T7Y1</accession>
<evidence type="ECO:0008006" key="3">
    <source>
        <dbReference type="Google" id="ProtNLM"/>
    </source>
</evidence>
<reference evidence="2" key="1">
    <citation type="submission" date="2017-04" db="EMBL/GenBank/DDBJ databases">
        <title>Genome evolution of the luminous symbionts of deep sea anglerfish.</title>
        <authorList>
            <person name="Hendry T.A."/>
        </authorList>
    </citation>
    <scope>NUCLEOTIDE SEQUENCE [LARGE SCALE GENOMIC DNA]</scope>
</reference>
<name>A0A2A5T7Y1_9GAMM</name>
<dbReference type="EMBL" id="NBYY01000001">
    <property type="protein sequence ID" value="PCS24285.1"/>
    <property type="molecule type" value="Genomic_DNA"/>
</dbReference>
<dbReference type="Proteomes" id="UP000219020">
    <property type="component" value="Unassembled WGS sequence"/>
</dbReference>
<organism evidence="1 2">
    <name type="scientific">Candidatus Enterovibrio escicola</name>
    <dbReference type="NCBI Taxonomy" id="1927127"/>
    <lineage>
        <taxon>Bacteria</taxon>
        <taxon>Pseudomonadati</taxon>
        <taxon>Pseudomonadota</taxon>
        <taxon>Gammaproteobacteria</taxon>
        <taxon>Vibrionales</taxon>
        <taxon>Vibrionaceae</taxon>
        <taxon>Enterovibrio</taxon>
    </lineage>
</organism>
<sequence length="40" mass="4541">MFIPKLTLRNYNDKVGTVLVNMKAMNQVIGLGMPIHQQIN</sequence>
<evidence type="ECO:0000313" key="1">
    <source>
        <dbReference type="EMBL" id="PCS24285.1"/>
    </source>
</evidence>